<protein>
    <submittedName>
        <fullName evidence="2">Uncharacterized protein</fullName>
    </submittedName>
</protein>
<organism evidence="2">
    <name type="scientific">Tetraselmis sp. GSL018</name>
    <dbReference type="NCBI Taxonomy" id="582737"/>
    <lineage>
        <taxon>Eukaryota</taxon>
        <taxon>Viridiplantae</taxon>
        <taxon>Chlorophyta</taxon>
        <taxon>core chlorophytes</taxon>
        <taxon>Chlorodendrophyceae</taxon>
        <taxon>Chlorodendrales</taxon>
        <taxon>Chlorodendraceae</taxon>
        <taxon>Tetraselmis</taxon>
    </lineage>
</organism>
<reference evidence="2" key="1">
    <citation type="submission" date="2014-05" db="EMBL/GenBank/DDBJ databases">
        <title>The transcriptome of the halophilic microalga Tetraselmis sp. GSL018 isolated from the Great Salt Lake, Utah.</title>
        <authorList>
            <person name="Jinkerson R.E."/>
            <person name="D'Adamo S."/>
            <person name="Posewitz M.C."/>
        </authorList>
    </citation>
    <scope>NUCLEOTIDE SEQUENCE</scope>
    <source>
        <strain evidence="2">GSL018</strain>
    </source>
</reference>
<evidence type="ECO:0000256" key="1">
    <source>
        <dbReference type="SAM" id="Phobius"/>
    </source>
</evidence>
<sequence length="73" mass="7931">SGPAATYKTGKISTTPRQKQLGYCSFTMELFASVSVLDFLLILPGNRVNPSHAILLGYSRKSQNSQVQQNLTG</sequence>
<evidence type="ECO:0000313" key="2">
    <source>
        <dbReference type="EMBL" id="JAC62431.1"/>
    </source>
</evidence>
<feature type="transmembrane region" description="Helical" evidence="1">
    <location>
        <begin position="21"/>
        <end position="43"/>
    </location>
</feature>
<proteinExistence type="predicted"/>
<dbReference type="EMBL" id="GBEZ01024570">
    <property type="protein sequence ID" value="JAC62431.1"/>
    <property type="molecule type" value="Transcribed_RNA"/>
</dbReference>
<name>A0A061QVT0_9CHLO</name>
<accession>A0A061QVT0</accession>
<keyword evidence="1" id="KW-1133">Transmembrane helix</keyword>
<gene>
    <name evidence="2" type="ORF">TSPGSL018_23392</name>
</gene>
<keyword evidence="1" id="KW-0812">Transmembrane</keyword>
<keyword evidence="1" id="KW-0472">Membrane</keyword>
<dbReference type="AlphaFoldDB" id="A0A061QVT0"/>
<feature type="non-terminal residue" evidence="2">
    <location>
        <position position="1"/>
    </location>
</feature>